<dbReference type="InParanoid" id="A0A3N4LZG7"/>
<feature type="transmembrane region" description="Helical" evidence="5">
    <location>
        <begin position="320"/>
        <end position="340"/>
    </location>
</feature>
<dbReference type="OrthoDB" id="18453at2759"/>
<evidence type="ECO:0000256" key="4">
    <source>
        <dbReference type="ARBA" id="ARBA00023136"/>
    </source>
</evidence>
<gene>
    <name evidence="7" type="ORF">L211DRAFT_855979</name>
</gene>
<dbReference type="Proteomes" id="UP000267821">
    <property type="component" value="Unassembled WGS sequence"/>
</dbReference>
<dbReference type="PANTHER" id="PTHR23112:SF0">
    <property type="entry name" value="TRANSMEMBRANE PROTEIN 116"/>
    <property type="match status" value="1"/>
</dbReference>
<dbReference type="InterPro" id="IPR017981">
    <property type="entry name" value="GPCR_2-like_7TM"/>
</dbReference>
<dbReference type="SUPFAM" id="SSF81321">
    <property type="entry name" value="Family A G protein-coupled receptor-like"/>
    <property type="match status" value="1"/>
</dbReference>
<organism evidence="7 8">
    <name type="scientific">Terfezia boudieri ATCC MYA-4762</name>
    <dbReference type="NCBI Taxonomy" id="1051890"/>
    <lineage>
        <taxon>Eukaryota</taxon>
        <taxon>Fungi</taxon>
        <taxon>Dikarya</taxon>
        <taxon>Ascomycota</taxon>
        <taxon>Pezizomycotina</taxon>
        <taxon>Pezizomycetes</taxon>
        <taxon>Pezizales</taxon>
        <taxon>Pezizaceae</taxon>
        <taxon>Terfezia</taxon>
    </lineage>
</organism>
<dbReference type="GO" id="GO:0007166">
    <property type="term" value="P:cell surface receptor signaling pathway"/>
    <property type="evidence" value="ECO:0007669"/>
    <property type="project" value="InterPro"/>
</dbReference>
<dbReference type="Pfam" id="PF00001">
    <property type="entry name" value="7tm_1"/>
    <property type="match status" value="1"/>
</dbReference>
<dbReference type="GO" id="GO:0007189">
    <property type="term" value="P:adenylate cyclase-activating G protein-coupled receptor signaling pathway"/>
    <property type="evidence" value="ECO:0007669"/>
    <property type="project" value="TreeGrafter"/>
</dbReference>
<keyword evidence="3 5" id="KW-1133">Transmembrane helix</keyword>
<evidence type="ECO:0000259" key="6">
    <source>
        <dbReference type="PROSITE" id="PS50261"/>
    </source>
</evidence>
<protein>
    <recommendedName>
        <fullName evidence="6">G-protein coupled receptors family 2 profile 2 domain-containing protein</fullName>
    </recommendedName>
</protein>
<reference evidence="7 8" key="1">
    <citation type="journal article" date="2018" name="Nat. Ecol. Evol.">
        <title>Pezizomycetes genomes reveal the molecular basis of ectomycorrhizal truffle lifestyle.</title>
        <authorList>
            <person name="Murat C."/>
            <person name="Payen T."/>
            <person name="Noel B."/>
            <person name="Kuo A."/>
            <person name="Morin E."/>
            <person name="Chen J."/>
            <person name="Kohler A."/>
            <person name="Krizsan K."/>
            <person name="Balestrini R."/>
            <person name="Da Silva C."/>
            <person name="Montanini B."/>
            <person name="Hainaut M."/>
            <person name="Levati E."/>
            <person name="Barry K.W."/>
            <person name="Belfiori B."/>
            <person name="Cichocki N."/>
            <person name="Clum A."/>
            <person name="Dockter R.B."/>
            <person name="Fauchery L."/>
            <person name="Guy J."/>
            <person name="Iotti M."/>
            <person name="Le Tacon F."/>
            <person name="Lindquist E.A."/>
            <person name="Lipzen A."/>
            <person name="Malagnac F."/>
            <person name="Mello A."/>
            <person name="Molinier V."/>
            <person name="Miyauchi S."/>
            <person name="Poulain J."/>
            <person name="Riccioni C."/>
            <person name="Rubini A."/>
            <person name="Sitrit Y."/>
            <person name="Splivallo R."/>
            <person name="Traeger S."/>
            <person name="Wang M."/>
            <person name="Zifcakova L."/>
            <person name="Wipf D."/>
            <person name="Zambonelli A."/>
            <person name="Paolocci F."/>
            <person name="Nowrousian M."/>
            <person name="Ottonello S."/>
            <person name="Baldrian P."/>
            <person name="Spatafora J.W."/>
            <person name="Henrissat B."/>
            <person name="Nagy L.G."/>
            <person name="Aury J.M."/>
            <person name="Wincker P."/>
            <person name="Grigoriev I.V."/>
            <person name="Bonfante P."/>
            <person name="Martin F.M."/>
        </authorList>
    </citation>
    <scope>NUCLEOTIDE SEQUENCE [LARGE SCALE GENOMIC DNA]</scope>
    <source>
        <strain evidence="7 8">ATCC MYA-4762</strain>
    </source>
</reference>
<feature type="transmembrane region" description="Helical" evidence="5">
    <location>
        <begin position="360"/>
        <end position="381"/>
    </location>
</feature>
<dbReference type="GO" id="GO:0005886">
    <property type="term" value="C:plasma membrane"/>
    <property type="evidence" value="ECO:0007669"/>
    <property type="project" value="TreeGrafter"/>
</dbReference>
<dbReference type="EMBL" id="ML121532">
    <property type="protein sequence ID" value="RPB27068.1"/>
    <property type="molecule type" value="Genomic_DNA"/>
</dbReference>
<dbReference type="AlphaFoldDB" id="A0A3N4LZG7"/>
<dbReference type="GO" id="GO:0004930">
    <property type="term" value="F:G protein-coupled receptor activity"/>
    <property type="evidence" value="ECO:0007669"/>
    <property type="project" value="InterPro"/>
</dbReference>
<feature type="domain" description="G-protein coupled receptors family 2 profile 2" evidence="6">
    <location>
        <begin position="11"/>
        <end position="202"/>
    </location>
</feature>
<name>A0A3N4LZG7_9PEZI</name>
<evidence type="ECO:0000256" key="3">
    <source>
        <dbReference type="ARBA" id="ARBA00022989"/>
    </source>
</evidence>
<evidence type="ECO:0000313" key="7">
    <source>
        <dbReference type="EMBL" id="RPB27068.1"/>
    </source>
</evidence>
<feature type="transmembrane region" description="Helical" evidence="5">
    <location>
        <begin position="121"/>
        <end position="143"/>
    </location>
</feature>
<dbReference type="Gene3D" id="1.20.1070.10">
    <property type="entry name" value="Rhodopsin 7-helix transmembrane proteins"/>
    <property type="match status" value="1"/>
</dbReference>
<keyword evidence="4 5" id="KW-0472">Membrane</keyword>
<dbReference type="InterPro" id="IPR000276">
    <property type="entry name" value="GPCR_Rhodpsn"/>
</dbReference>
<evidence type="ECO:0000256" key="1">
    <source>
        <dbReference type="ARBA" id="ARBA00004141"/>
    </source>
</evidence>
<evidence type="ECO:0000313" key="8">
    <source>
        <dbReference type="Proteomes" id="UP000267821"/>
    </source>
</evidence>
<keyword evidence="2 5" id="KW-0812">Transmembrane</keyword>
<evidence type="ECO:0000256" key="5">
    <source>
        <dbReference type="SAM" id="Phobius"/>
    </source>
</evidence>
<sequence>MTWTTRELAIFETTSRVGSIFSLLGAGFIIVTFCVSRAFHKPINRLAFFASFGNILTNVATLISRDGIRAYHDNPQAPICKMQSMFIQWFMPADALFCAAMALNVYLTVFRKYSSHRLQQLEIPYIIICYGVPFIPSMVFLFIHKQENGVTKPLYGPATLWCWVSDEWKIFRIATFYGPVWIVLVFTFSIYILAGNVIFKLRGSLRFFARGELSSVSTGTGNYGSGGGTVTSLPPAASVNQGVTRAQNSNAQGDQSNIPNTSATVPILRDPGPVAGVGMLQPQGYPSYSCTVESPGMNIPPISNAVITARQKSAVEANTAAWAYCRCAMLFFLALVITWLPSSINRVYNIIQPGRTSFSLNFASALVLPCQGFWNGLIYIITTFPACKQFFYQIQNRFRSWTEQCTSRRFGWGLRCQEDPTKSDRVRNNRESIG</sequence>
<feature type="transmembrane region" description="Helical" evidence="5">
    <location>
        <begin position="176"/>
        <end position="199"/>
    </location>
</feature>
<evidence type="ECO:0000256" key="2">
    <source>
        <dbReference type="ARBA" id="ARBA00022692"/>
    </source>
</evidence>
<dbReference type="PANTHER" id="PTHR23112">
    <property type="entry name" value="G PROTEIN-COUPLED RECEPTOR 157-RELATED"/>
    <property type="match status" value="1"/>
</dbReference>
<dbReference type="STRING" id="1051890.A0A3N4LZG7"/>
<keyword evidence="8" id="KW-1185">Reference proteome</keyword>
<comment type="subcellular location">
    <subcellularLocation>
        <location evidence="1">Membrane</location>
        <topology evidence="1">Multi-pass membrane protein</topology>
    </subcellularLocation>
</comment>
<feature type="transmembrane region" description="Helical" evidence="5">
    <location>
        <begin position="85"/>
        <end position="109"/>
    </location>
</feature>
<dbReference type="PROSITE" id="PS50261">
    <property type="entry name" value="G_PROTEIN_RECEP_F2_4"/>
    <property type="match status" value="1"/>
</dbReference>
<proteinExistence type="predicted"/>
<feature type="transmembrane region" description="Helical" evidence="5">
    <location>
        <begin position="20"/>
        <end position="39"/>
    </location>
</feature>
<accession>A0A3N4LZG7</accession>